<dbReference type="InParanoid" id="A9V3B6"/>
<feature type="region of interest" description="Disordered" evidence="1">
    <location>
        <begin position="2424"/>
        <end position="2600"/>
    </location>
</feature>
<dbReference type="Proteomes" id="UP000001357">
    <property type="component" value="Unassembled WGS sequence"/>
</dbReference>
<feature type="domain" description="PDZ" evidence="2">
    <location>
        <begin position="2085"/>
        <end position="2149"/>
    </location>
</feature>
<evidence type="ECO:0000313" key="4">
    <source>
        <dbReference type="Proteomes" id="UP000001357"/>
    </source>
</evidence>
<feature type="domain" description="PDZ" evidence="2">
    <location>
        <begin position="1319"/>
        <end position="1403"/>
    </location>
</feature>
<feature type="compositionally biased region" description="Low complexity" evidence="1">
    <location>
        <begin position="162"/>
        <end position="175"/>
    </location>
</feature>
<feature type="domain" description="PDZ" evidence="2">
    <location>
        <begin position="493"/>
        <end position="577"/>
    </location>
</feature>
<dbReference type="SUPFAM" id="SSF55811">
    <property type="entry name" value="Nudix"/>
    <property type="match status" value="1"/>
</dbReference>
<dbReference type="InterPro" id="IPR041489">
    <property type="entry name" value="PDZ_6"/>
</dbReference>
<dbReference type="KEGG" id="mbr:MONBRDRAFT_37693"/>
<feature type="domain" description="PDZ" evidence="2">
    <location>
        <begin position="384"/>
        <end position="435"/>
    </location>
</feature>
<feature type="compositionally biased region" description="Pro residues" evidence="1">
    <location>
        <begin position="1791"/>
        <end position="1801"/>
    </location>
</feature>
<name>A9V3B6_MONBE</name>
<feature type="region of interest" description="Disordered" evidence="1">
    <location>
        <begin position="239"/>
        <end position="330"/>
    </location>
</feature>
<feature type="domain" description="PDZ" evidence="2">
    <location>
        <begin position="1139"/>
        <end position="1228"/>
    </location>
</feature>
<feature type="compositionally biased region" description="Basic and acidic residues" evidence="1">
    <location>
        <begin position="2515"/>
        <end position="2524"/>
    </location>
</feature>
<protein>
    <recommendedName>
        <fullName evidence="2">PDZ domain-containing protein</fullName>
    </recommendedName>
</protein>
<dbReference type="EMBL" id="CH991556">
    <property type="protein sequence ID" value="EDQ88032.1"/>
    <property type="molecule type" value="Genomic_DNA"/>
</dbReference>
<dbReference type="Pfam" id="PF17820">
    <property type="entry name" value="PDZ_6"/>
    <property type="match status" value="1"/>
</dbReference>
<dbReference type="SMART" id="SM00228">
    <property type="entry name" value="PDZ"/>
    <property type="match status" value="12"/>
</dbReference>
<feature type="domain" description="PDZ" evidence="2">
    <location>
        <begin position="869"/>
        <end position="952"/>
    </location>
</feature>
<feature type="compositionally biased region" description="Polar residues" evidence="1">
    <location>
        <begin position="148"/>
        <end position="161"/>
    </location>
</feature>
<feature type="domain" description="PDZ" evidence="2">
    <location>
        <begin position="609"/>
        <end position="683"/>
    </location>
</feature>
<feature type="region of interest" description="Disordered" evidence="1">
    <location>
        <begin position="1789"/>
        <end position="1860"/>
    </location>
</feature>
<dbReference type="FunFam" id="2.30.42.10:FF:000391">
    <property type="match status" value="2"/>
</dbReference>
<dbReference type="PANTHER" id="PTHR13030">
    <property type="entry name" value="NUDIX HYDROLASE"/>
    <property type="match status" value="1"/>
</dbReference>
<dbReference type="eggNOG" id="KOG3528">
    <property type="taxonomic scope" value="Eukaryota"/>
</dbReference>
<dbReference type="eggNOG" id="KOG4195">
    <property type="taxonomic scope" value="Eukaryota"/>
</dbReference>
<feature type="region of interest" description="Disordered" evidence="1">
    <location>
        <begin position="2056"/>
        <end position="2081"/>
    </location>
</feature>
<feature type="compositionally biased region" description="Acidic residues" evidence="1">
    <location>
        <begin position="1817"/>
        <end position="1831"/>
    </location>
</feature>
<dbReference type="InterPro" id="IPR036034">
    <property type="entry name" value="PDZ_sf"/>
</dbReference>
<dbReference type="Pfam" id="PF25969">
    <property type="entry name" value="NUDT9_N"/>
    <property type="match status" value="1"/>
</dbReference>
<dbReference type="RefSeq" id="XP_001747108.1">
    <property type="nucleotide sequence ID" value="XM_001747056.1"/>
</dbReference>
<accession>A9V3B6</accession>
<feature type="compositionally biased region" description="Low complexity" evidence="1">
    <location>
        <begin position="243"/>
        <end position="256"/>
    </location>
</feature>
<feature type="region of interest" description="Disordered" evidence="1">
    <location>
        <begin position="1561"/>
        <end position="1581"/>
    </location>
</feature>
<evidence type="ECO:0000313" key="3">
    <source>
        <dbReference type="EMBL" id="EDQ88032.1"/>
    </source>
</evidence>
<feature type="compositionally biased region" description="Low complexity" evidence="1">
    <location>
        <begin position="266"/>
        <end position="275"/>
    </location>
</feature>
<keyword evidence="4" id="KW-1185">Reference proteome</keyword>
<dbReference type="InterPro" id="IPR039989">
    <property type="entry name" value="NUDT9"/>
</dbReference>
<dbReference type="Gene3D" id="3.90.79.10">
    <property type="entry name" value="Nucleoside Triphosphate Pyrophosphohydrolase"/>
    <property type="match status" value="2"/>
</dbReference>
<dbReference type="GO" id="GO:0047631">
    <property type="term" value="F:ADP-ribose diphosphatase activity"/>
    <property type="evidence" value="ECO:0007669"/>
    <property type="project" value="InterPro"/>
</dbReference>
<evidence type="ECO:0000259" key="2">
    <source>
        <dbReference type="PROSITE" id="PS50106"/>
    </source>
</evidence>
<gene>
    <name evidence="3" type="ORF">MONBRDRAFT_37693</name>
</gene>
<organism evidence="3 4">
    <name type="scientific">Monosiga brevicollis</name>
    <name type="common">Choanoflagellate</name>
    <dbReference type="NCBI Taxonomy" id="81824"/>
    <lineage>
        <taxon>Eukaryota</taxon>
        <taxon>Choanoflagellata</taxon>
        <taxon>Craspedida</taxon>
        <taxon>Salpingoecidae</taxon>
        <taxon>Monosiga</taxon>
    </lineage>
</organism>
<feature type="compositionally biased region" description="Low complexity" evidence="1">
    <location>
        <begin position="2492"/>
        <end position="2509"/>
    </location>
</feature>
<proteinExistence type="predicted"/>
<feature type="region of interest" description="Disordered" evidence="1">
    <location>
        <begin position="99"/>
        <end position="187"/>
    </location>
</feature>
<dbReference type="PROSITE" id="PS50106">
    <property type="entry name" value="PDZ"/>
    <property type="match status" value="10"/>
</dbReference>
<feature type="compositionally biased region" description="Polar residues" evidence="1">
    <location>
        <begin position="2056"/>
        <end position="2073"/>
    </location>
</feature>
<feature type="compositionally biased region" description="Polar residues" evidence="1">
    <location>
        <begin position="1260"/>
        <end position="1274"/>
    </location>
</feature>
<dbReference type="Pfam" id="PF00595">
    <property type="entry name" value="PDZ"/>
    <property type="match status" value="8"/>
</dbReference>
<dbReference type="PANTHER" id="PTHR13030:SF8">
    <property type="entry name" value="ADP-RIBOSE PYROPHOSPHATASE, MITOCHONDRIAL"/>
    <property type="match status" value="1"/>
</dbReference>
<feature type="compositionally biased region" description="Polar residues" evidence="1">
    <location>
        <begin position="1570"/>
        <end position="1580"/>
    </location>
</feature>
<reference evidence="3 4" key="1">
    <citation type="journal article" date="2008" name="Nature">
        <title>The genome of the choanoflagellate Monosiga brevicollis and the origin of metazoans.</title>
        <authorList>
            <consortium name="JGI Sequencing"/>
            <person name="King N."/>
            <person name="Westbrook M.J."/>
            <person name="Young S.L."/>
            <person name="Kuo A."/>
            <person name="Abedin M."/>
            <person name="Chapman J."/>
            <person name="Fairclough S."/>
            <person name="Hellsten U."/>
            <person name="Isogai Y."/>
            <person name="Letunic I."/>
            <person name="Marr M."/>
            <person name="Pincus D."/>
            <person name="Putnam N."/>
            <person name="Rokas A."/>
            <person name="Wright K.J."/>
            <person name="Zuzow R."/>
            <person name="Dirks W."/>
            <person name="Good M."/>
            <person name="Goodstein D."/>
            <person name="Lemons D."/>
            <person name="Li W."/>
            <person name="Lyons J.B."/>
            <person name="Morris A."/>
            <person name="Nichols S."/>
            <person name="Richter D.J."/>
            <person name="Salamov A."/>
            <person name="Bork P."/>
            <person name="Lim W.A."/>
            <person name="Manning G."/>
            <person name="Miller W.T."/>
            <person name="McGinnis W."/>
            <person name="Shapiro H."/>
            <person name="Tjian R."/>
            <person name="Grigoriev I.V."/>
            <person name="Rokhsar D."/>
        </authorList>
    </citation>
    <scope>NUCLEOTIDE SEQUENCE [LARGE SCALE GENOMIC DNA]</scope>
    <source>
        <strain evidence="4">MX1 / ATCC 50154</strain>
    </source>
</reference>
<feature type="region of interest" description="Disordered" evidence="1">
    <location>
        <begin position="1259"/>
        <end position="1284"/>
    </location>
</feature>
<dbReference type="InterPro" id="IPR001478">
    <property type="entry name" value="PDZ"/>
</dbReference>
<dbReference type="InterPro" id="IPR015797">
    <property type="entry name" value="NUDIX_hydrolase-like_dom_sf"/>
</dbReference>
<feature type="domain" description="PDZ" evidence="2">
    <location>
        <begin position="1471"/>
        <end position="1541"/>
    </location>
</feature>
<feature type="compositionally biased region" description="Low complexity" evidence="1">
    <location>
        <begin position="104"/>
        <end position="132"/>
    </location>
</feature>
<dbReference type="SUPFAM" id="SSF50156">
    <property type="entry name" value="PDZ domain-like"/>
    <property type="match status" value="10"/>
</dbReference>
<dbReference type="Gene3D" id="2.30.42.10">
    <property type="match status" value="10"/>
</dbReference>
<feature type="domain" description="PDZ" evidence="2">
    <location>
        <begin position="743"/>
        <end position="827"/>
    </location>
</feature>
<feature type="compositionally biased region" description="Basic residues" evidence="1">
    <location>
        <begin position="2442"/>
        <end position="2454"/>
    </location>
</feature>
<dbReference type="FunFam" id="2.30.42.10:FF:000370">
    <property type="match status" value="1"/>
</dbReference>
<evidence type="ECO:0000256" key="1">
    <source>
        <dbReference type="SAM" id="MobiDB-lite"/>
    </source>
</evidence>
<feature type="domain" description="PDZ" evidence="2">
    <location>
        <begin position="1973"/>
        <end position="2033"/>
    </location>
</feature>
<feature type="compositionally biased region" description="Basic residues" evidence="1">
    <location>
        <begin position="2525"/>
        <end position="2534"/>
    </location>
</feature>
<dbReference type="CDD" id="cd00136">
    <property type="entry name" value="PDZ_canonical"/>
    <property type="match status" value="5"/>
</dbReference>
<dbReference type="GeneID" id="5892400"/>
<sequence length="2600" mass="280009">MTIMALHVRQHASRAAPGSGTPWGFDVAVATPSGHLVLVPREGNRDLEDAQIAVAPGQTWWIRSLDGQPTNNMSLSAMRGILQAHTELEFELQPLAALHNDRNSATTATTATPARKRPTTASASSASSTNATPRGKRRLPVAPVRQPATKSSMSTLSASVETTSTLLSPTPSLSTDPAPQKAAPRQAWVERGLSPVRELPESAASSMQASLSLSSDLRGSEPSPLDMISRALSPLSAAGELESVSASGRSPPASGPETQTGINPGTRASSARTSTDSIDFRPNRGTQRSYSMEPPATPDAYHNASDEMPGIERTRPGTAPTGSSASGRLILPTGQYGTSGVVTELHGALLHRQNNKQSKTSGELQIIQYEKEANGHFGFLCIGGSDTRASMLGLRKGDRLLAAGRASFLGATHEEAINILNEIHQHAELVVLRTPVDQWVAVCRQARNLDQRLIEDRNAGRTVPTTEFFRSIALPRGPTFDLKDGVTTGTVHRFVLNRAEHKKIGMRVAGGVDTEAGAVFITHIYPIGAAANCAGLHVGSRVLEVNGESLLLTPQAQVRKVMRANGAPLITILVQELADNQYELIYSQTEKAIRLTALPMPGHATAGDLVDFELRRHHGSFGLKLVGGCETSFGAVFVDECADNVWHGDAKLSQGDRLVAVGGVSVISMTRGEVQELLRNAPKDSIHVLVMQVGAEQWKKMSSEIHREDYRTYNKHGIRRLRAMRLKRSQASGGLETSGPLHAISLHRETKCSWGFNIAGGSDTKLGAVFVTRVEPNGLASVKSDLQPGDRVLQVGTLSLLSSTQSEAWSVLKAQESRLDMVVLRLGSSKWAALLSSLKLHRASGDQQPIASSNAQEALDLDALQRIREDLVEKQGTKGLGFLITARQSHQSGVEICQIIPGGNAHRDGRLRAHDVLMAINNTDVSAMSFEQVIAILRKCTTLARFVVLRGGRHRLVATLLRDAICAPLPVPMSGPLRDVESHAGSRLVILRRINGVFPIQLIGRTETGVALNFPADVPAMIGAVSPELDLDLQEGDAILQVAETLVHDLALPALQTLLAKYEHEVTLLVKNMPEALLTLRRALEEETAAWRALSEDADHSVAVERTVAVIESAQVAGERTAVRLQVSEASEGAMGAPRTCLIVRQNGSMGIELVGPRQAGLQLSQTGVFIHNVEPGSYASLTKEIERGDRVMQVEDALITSNMGVGEVVALIQSHEASVHLTLQRDPRAHNRLVFALRHSPDLYDVIDTSSPVAEASLAASQSLPSRRTSNTLPRPPPLELSLDVTPPGSMTGAPFTPMTPFSGLAGLPRTAAPTEKRIELPRNALTGDLGFSLSGDDRVPGPVIVSHIDARGLAAADGQLHINDQVVGINGRTTKTILLSRAKELLAKAGARVTLDVLRLSADSTVESEATPTTPAKVADPLAVATDQIPTRAPRGNDASLASTVLANALTGHDAVPPQGPSEATTYTTITMRHNRHDELGFTVALADPEQERQYTVRVSAVQPTSIAARAGLQPGALLVGVGQHDVAQATLEQVLDLIAQDVNGQVVLRVLQPRVSHSSSAANSANVTRTPSDASIHSNDDVLTPLAAGSTENLHYPGAAEIVRTIPLVTEWNLVSPGYRPTDYTHESVFTNHRADAAQTDAQLAVVRFNQLDQFVDRRSHEGIYMIGSDHRPLCPLGRQGLAGRGLFCHWGPNHAVHVLISRWVRDEDGRMAIVDQRPELEFLALKHQVSGAVFLPGVFIRPGESLSGAIERALNLASKGVAGAVAGTDHKGGKLTTVTYQAEHPAQPTPIGRPAPLAPSAEQSSQALHTIEEVDDDANSSSDEEEAGSGKYEPGAGGPPHLQLGPQGGDAEAAGLEAPSPWTAADELLECLEEPDIARIEIFRGALEDPRNTDNAWLETTALNFHDESGLFADLEFDPEVSPLVWRKATRECPLCPEQMELVYRLASAHQAYFEPRKRRRREAVREFDVILQKASSVPFGFSISTSGQGHHRVEKIAPNGLAFGQLEVGDEILAINGQVIVGWSHRDVRVRITSNANLVLRVSRARESSLHTVHSTASMDSQGHNSGSRKGMGQRARPVSVRIQREWYDRSFGFNVAINALDQCEISKVSSDSPAWSKLQLGDIVTSINDKQVTRLSHQQLVQLCQGKLILNMRILRLTEEGKSGSATSSLAPRRNSSMGRLDEAGEQLVEVDLGRDTLTGGFGFGCGTTESGQHFITTTNPKVVKGSLRAGDRIIRVNSLEGDSLTDERLHEVTEGAERLHLLAIRQRPGLDVEDLEFVSRDFNVGSPAGRDVARVDRGDRPVSIKRLQQRLSSPDTGVLLVQLEATEEGWGLDLANVAAHELEGHVPQAAVMGIRDQRLSGVVEIGQGVLRARRFGEAWFELRSEKAVGVEAVLRVLGSPVELELSRRLFDLEQTAPAIESDSQAPHSNGGRMFKGGRWRSKRHGQRQRQQQRGGPNEAGGDSSLGRGTVSGGDQLHLGRFGRFNSSRNKNNTSKSQNQLSLPQQPRRTSESGERGISRRWLRKHPSRSTPLTDADESETASRTGSGEGGLVLGVNDTSSRRSSSTNSHGIEWDLTSENSTHRRPSSRSLTAI</sequence>